<comment type="caution">
    <text evidence="2">The sequence shown here is derived from an EMBL/GenBank/DDBJ whole genome shotgun (WGS) entry which is preliminary data.</text>
</comment>
<name>A0ABW7FZ50_9BURK</name>
<evidence type="ECO:0000256" key="1">
    <source>
        <dbReference type="SAM" id="Phobius"/>
    </source>
</evidence>
<feature type="transmembrane region" description="Helical" evidence="1">
    <location>
        <begin position="301"/>
        <end position="318"/>
    </location>
</feature>
<keyword evidence="1" id="KW-1133">Transmembrane helix</keyword>
<feature type="transmembrane region" description="Helical" evidence="1">
    <location>
        <begin position="196"/>
        <end position="223"/>
    </location>
</feature>
<dbReference type="EMBL" id="JBIGHZ010000006">
    <property type="protein sequence ID" value="MFG6449587.1"/>
    <property type="molecule type" value="Genomic_DNA"/>
</dbReference>
<dbReference type="RefSeq" id="WP_394462953.1">
    <property type="nucleotide sequence ID" value="NZ_JBIGHZ010000006.1"/>
</dbReference>
<gene>
    <name evidence="2" type="ORF">ACG0Z6_15275</name>
</gene>
<keyword evidence="3" id="KW-1185">Reference proteome</keyword>
<feature type="transmembrane region" description="Helical" evidence="1">
    <location>
        <begin position="69"/>
        <end position="89"/>
    </location>
</feature>
<keyword evidence="1" id="KW-0812">Transmembrane</keyword>
<organism evidence="2 3">
    <name type="scientific">Roseateles rivi</name>
    <dbReference type="NCBI Taxonomy" id="3299028"/>
    <lineage>
        <taxon>Bacteria</taxon>
        <taxon>Pseudomonadati</taxon>
        <taxon>Pseudomonadota</taxon>
        <taxon>Betaproteobacteria</taxon>
        <taxon>Burkholderiales</taxon>
        <taxon>Sphaerotilaceae</taxon>
        <taxon>Roseateles</taxon>
    </lineage>
</organism>
<feature type="transmembrane region" description="Helical" evidence="1">
    <location>
        <begin position="396"/>
        <end position="414"/>
    </location>
</feature>
<sequence length="561" mass="61093">MTLPSPALVAERDARAIPRWALLLLCAAYVLPGLFGRDPWRNADLVAYGFMASIAQGLAPWHAPAIGGIVAEGGLLPYWLGAVFIKALPWLDPAVAARIPFGLALAGVLVLVWYGCFHLARTEAAQPVRFAFGGQADTVDYARAIADGAILALLASLGLLQLGHETTPEMLQLLGMAMFVYGLAAAPYRAVKARVAVLLALPVLACSGAPALALLLGLGSGVLHQQSQYARARNLLPWLVASVLASALCAWALGGWAWRVQMNAQSLPDWLSLLAWFAWPAWLLALWTVWRWRSHWQRRHISVPLLAALVPLIAALFMDANDRALMLALPALAVLAAFALPTLQRSVSAAIDWFSVFFFSCMALFVWLYYLALHTGWPPKLLANVLRLVPGYEPRFQALALAAAILGTLAWMWLVRWRTARHRHALWKSLVLPASGVTLCWLLAMSLGLHLLNHVRSNESLVAQLRPLVPAQACVAMPQQPLPLMAAVQFRGHWPVDGRTPLDFTRCDHAVVSAADAATPTPSGWMRVGMLKRPRDRAGAGYWVLQRRVPALPALASNGAR</sequence>
<accession>A0ABW7FZ50</accession>
<feature type="transmembrane region" description="Helical" evidence="1">
    <location>
        <begin position="426"/>
        <end position="452"/>
    </location>
</feature>
<proteinExistence type="predicted"/>
<feature type="transmembrane region" description="Helical" evidence="1">
    <location>
        <begin position="324"/>
        <end position="343"/>
    </location>
</feature>
<feature type="transmembrane region" description="Helical" evidence="1">
    <location>
        <begin position="350"/>
        <end position="372"/>
    </location>
</feature>
<dbReference type="Proteomes" id="UP001606099">
    <property type="component" value="Unassembled WGS sequence"/>
</dbReference>
<feature type="transmembrane region" description="Helical" evidence="1">
    <location>
        <begin position="101"/>
        <end position="121"/>
    </location>
</feature>
<feature type="transmembrane region" description="Helical" evidence="1">
    <location>
        <begin position="20"/>
        <end position="36"/>
    </location>
</feature>
<feature type="transmembrane region" description="Helical" evidence="1">
    <location>
        <begin position="270"/>
        <end position="289"/>
    </location>
</feature>
<feature type="transmembrane region" description="Helical" evidence="1">
    <location>
        <begin position="171"/>
        <end position="190"/>
    </location>
</feature>
<keyword evidence="1" id="KW-0472">Membrane</keyword>
<evidence type="ECO:0000313" key="2">
    <source>
        <dbReference type="EMBL" id="MFG6449587.1"/>
    </source>
</evidence>
<evidence type="ECO:0000313" key="3">
    <source>
        <dbReference type="Proteomes" id="UP001606099"/>
    </source>
</evidence>
<reference evidence="2 3" key="1">
    <citation type="submission" date="2024-08" db="EMBL/GenBank/DDBJ databases">
        <authorList>
            <person name="Lu H."/>
        </authorList>
    </citation>
    <scope>NUCLEOTIDE SEQUENCE [LARGE SCALE GENOMIC DNA]</scope>
    <source>
        <strain evidence="2 3">BYS180W</strain>
    </source>
</reference>
<feature type="transmembrane region" description="Helical" evidence="1">
    <location>
        <begin position="235"/>
        <end position="258"/>
    </location>
</feature>
<protein>
    <recommendedName>
        <fullName evidence="4">4-amino-4-deoxy-L-arabinose transferase-like glycosyltransferase</fullName>
    </recommendedName>
</protein>
<evidence type="ECO:0008006" key="4">
    <source>
        <dbReference type="Google" id="ProtNLM"/>
    </source>
</evidence>